<feature type="region of interest" description="Disordered" evidence="1">
    <location>
        <begin position="42"/>
        <end position="80"/>
    </location>
</feature>
<proteinExistence type="predicted"/>
<sequence length="80" mass="7968">MVNWEAVNDAAKSIVKRLGFDQYGDAQSAPVAPVEAPVVETPAPVSTPAPVAPVSTSPAAPATAATPVAPETDATKEATA</sequence>
<dbReference type="EMBL" id="MW000467">
    <property type="protein sequence ID" value="QOL00388.1"/>
    <property type="molecule type" value="Genomic_DNA"/>
</dbReference>
<protein>
    <submittedName>
        <fullName evidence="2">Uncharacterized protein</fullName>
    </submittedName>
</protein>
<feature type="compositionally biased region" description="Low complexity" evidence="1">
    <location>
        <begin position="52"/>
        <end position="72"/>
    </location>
</feature>
<name>A0A7L9QC77_9ZZZZ</name>
<reference evidence="2" key="1">
    <citation type="submission" date="2020-09" db="EMBL/GenBank/DDBJ databases">
        <title>A new high-throughput screening method to detect antimicrobial volatiles from metagenomic clone libraries.</title>
        <authorList>
            <person name="Stocker F."/>
            <person name="Obermeier M."/>
            <person name="Resch K."/>
            <person name="Berg G."/>
            <person name="Mueller Bogota C.A."/>
        </authorList>
    </citation>
    <scope>NUCLEOTIDE SEQUENCE</scope>
</reference>
<dbReference type="AlphaFoldDB" id="A0A7L9QC77"/>
<evidence type="ECO:0000313" key="2">
    <source>
        <dbReference type="EMBL" id="QOL00388.1"/>
    </source>
</evidence>
<evidence type="ECO:0000256" key="1">
    <source>
        <dbReference type="SAM" id="MobiDB-lite"/>
    </source>
</evidence>
<accession>A0A7L9QC77</accession>
<organism evidence="2">
    <name type="scientific">uncultured organism</name>
    <dbReference type="NCBI Taxonomy" id="155900"/>
    <lineage>
        <taxon>unclassified sequences</taxon>
        <taxon>environmental samples</taxon>
    </lineage>
</organism>